<feature type="compositionally biased region" description="Low complexity" evidence="3">
    <location>
        <begin position="1001"/>
        <end position="1010"/>
    </location>
</feature>
<feature type="compositionally biased region" description="Polar residues" evidence="3">
    <location>
        <begin position="859"/>
        <end position="872"/>
    </location>
</feature>
<feature type="region of interest" description="Disordered" evidence="3">
    <location>
        <begin position="1072"/>
        <end position="1099"/>
    </location>
</feature>
<keyword evidence="7" id="KW-1185">Reference proteome</keyword>
<protein>
    <recommendedName>
        <fullName evidence="5">CCHC-type domain-containing protein</fullName>
    </recommendedName>
</protein>
<dbReference type="SUPFAM" id="SSF57756">
    <property type="entry name" value="Retrovirus zinc finger-like domains"/>
    <property type="match status" value="1"/>
</dbReference>
<keyword evidence="1" id="KW-0378">Hydrolase</keyword>
<feature type="compositionally biased region" description="Basic and acidic residues" evidence="3">
    <location>
        <begin position="1090"/>
        <end position="1099"/>
    </location>
</feature>
<evidence type="ECO:0000256" key="2">
    <source>
        <dbReference type="PROSITE-ProRule" id="PRU00047"/>
    </source>
</evidence>
<feature type="compositionally biased region" description="Polar residues" evidence="3">
    <location>
        <begin position="812"/>
        <end position="821"/>
    </location>
</feature>
<reference evidence="6" key="1">
    <citation type="submission" date="2021-08" db="EMBL/GenBank/DDBJ databases">
        <authorList>
            <person name="Misof B."/>
            <person name="Oliver O."/>
            <person name="Podsiadlowski L."/>
            <person name="Donath A."/>
            <person name="Peters R."/>
            <person name="Mayer C."/>
            <person name="Rust J."/>
            <person name="Gunkel S."/>
            <person name="Lesny P."/>
            <person name="Martin S."/>
            <person name="Oeyen J.P."/>
            <person name="Petersen M."/>
            <person name="Panagiotis P."/>
            <person name="Wilbrandt J."/>
            <person name="Tanja T."/>
        </authorList>
    </citation>
    <scope>NUCLEOTIDE SEQUENCE</scope>
    <source>
        <strain evidence="6">GBR_01_08_01A</strain>
        <tissue evidence="6">Thorax + abdomen</tissue>
    </source>
</reference>
<dbReference type="InterPro" id="IPR022048">
    <property type="entry name" value="Envelope_fusion-like"/>
</dbReference>
<evidence type="ECO:0000259" key="5">
    <source>
        <dbReference type="PROSITE" id="PS50158"/>
    </source>
</evidence>
<dbReference type="SMART" id="SM00343">
    <property type="entry name" value="ZnF_C2HC"/>
    <property type="match status" value="4"/>
</dbReference>
<feature type="compositionally biased region" description="Polar residues" evidence="3">
    <location>
        <begin position="1074"/>
        <end position="1086"/>
    </location>
</feature>
<sequence>MTTTPESLAANLAQNLTLRDVQSSTTNKKKQYYSVKDAAECIMIFDGTNVPASSFIRACENARDLVDPEDVPFLSRVIRSKIRGDADMCLGYIDVNFDTIIHEIKRTFVPRHSKSKWQTELAFIKQESYESPLQFGQRVERIVNQAKEAIREKNTPDISKGMIKGLEESALTSFIGGLANTELENKVGYTNPQSLREAIENAETAWEHIKSRRARFSMNACMNFYDNCSHCGKSGHDYHDCPYRKKPQIDNSTSPYIFNKSESSHSELQQQNQNTYTYRQEGNNTISRKICEFCKRVGHTSEDCWSLSRNRKFCDRCKIRGHELSECRRSQITYENTAHNRANPSIREKICKFCNRSGHVTDECRALETRNKKFCENYSGAKVNLIKLKAVLPTAIVNPNKRTELKGITSETIRTLAEIVVLINSKEHIFHIVPNTFPVDEDGILGATFLRDEQAIINLITNSLTISNDITIPFSRNSTDTQHNKQIPIFSCANEGKYAVPVVQVQSNDFRNAKPEFLVDTGAKVNIIKLSTLAPTILVNASKKIDLIGITSKTVTSLAQTTITINNNKHIFHVVPNSFPIKQDGILGIEFLEKEKAILSYRDNSLLTNNNKISLINENLTIPARTAKVIPVKLNNPHNIEYGIIDKLEIDKNVYAGQALVRNNKGIAYIYAINSNEKEVNFPIPTATLEWVCLSDGPRSNQLYVTENGNSPISRDKDIIQNLETDMGKINISNGKDTRTNKRTVGNEDTTRTSNLVINEGKTLHFNHSQDKQIGSRPEEKQEATLRTQSLDPLKKKTKSNVPSKPLAPNIENVNSQTNTFKIEERENFTAGDRAQTDKTSDPPGAEKPINDPSDKHNPPNNENLSQAERTSQLQKLLNLKHLNDEEKEHREILPPPQDTLAKRTRPTSDSTTNETTYNLGKRPKEFHNYPRRQRPTDTESSANNKKKITKPNTSSDDDSGREEPEADGSDTEIDVTNEEQRAQNILPTDNDTINSRPVLISSDSEVSGSDTDESTTSEIIEKQNLINQNSQSNSSLDKICKCIPHEIERNFTESSDEIPTHEIITTKADIHSSPKTQDNTLTETNGADVRTDHTDKSIENDQDDYKTFLGNFAEVTITPNVTETTDTIFLTNNVISEKCEVWREDCITDPQIKLQKNRLRKLSEYQEQIAHLTGHTILKTNTQEIHDLVSRNRRAPLNFIGQISKILFGTLDDTDADYYNTQIDKVYNDTQHMAELLKEHTNIVKSTLDKVSDQLEGLTRQYEQTTRFIYRLQETTKNLSNAIRISQIDIEMTTLLVEFDRYIHEYELDLTAVIDAILFAKQGILHPKILSPTQLAIAIRKIQISNPSLIFPTPTEIDYMEELIRISKLQVAYVKNRLIYILEIPLLSNNVFSLYKLTPIPAAQDIVNKKYAYVAPRNNYLAITANRLSYTSLTEPQFSKCKETMGTYICKRPRPLFHLAHKNTCEISLLVNAAAADLNTCDIRVITMPTPFWTQLRTPNTWIFSSPTPEPLYINCPDEETIHITINMTGILTIKSRCTGTSPTVTLTTSRTYESMQNVTYTSPLTLNITRLNTSLQTVNMSDIHLTTLQTETHLDATDLINAGTRLDEIAKQADELGRHKRTQRHIEQIHSIFKMTGVITIAGILTYAAYKLSIIKCIFKGLRMCCKSKKKEPKRIIQDEEFAMLPTVSTSINNQQCNDTINATNEVNYVIVKQKPNKPYFATNF</sequence>
<dbReference type="InterPro" id="IPR021109">
    <property type="entry name" value="Peptidase_aspartic_dom_sf"/>
</dbReference>
<dbReference type="GO" id="GO:0016787">
    <property type="term" value="F:hydrolase activity"/>
    <property type="evidence" value="ECO:0007669"/>
    <property type="project" value="UniProtKB-KW"/>
</dbReference>
<accession>A0AAD9VLI3</accession>
<dbReference type="Proteomes" id="UP001258017">
    <property type="component" value="Unassembled WGS sequence"/>
</dbReference>
<dbReference type="SUPFAM" id="SSF50630">
    <property type="entry name" value="Acid proteases"/>
    <property type="match status" value="1"/>
</dbReference>
<feature type="compositionally biased region" description="Polar residues" evidence="3">
    <location>
        <begin position="908"/>
        <end position="919"/>
    </location>
</feature>
<feature type="transmembrane region" description="Helical" evidence="4">
    <location>
        <begin position="1634"/>
        <end position="1652"/>
    </location>
</feature>
<dbReference type="InterPro" id="IPR036875">
    <property type="entry name" value="Znf_CCHC_sf"/>
</dbReference>
<evidence type="ECO:0000313" key="6">
    <source>
        <dbReference type="EMBL" id="KAK2578117.1"/>
    </source>
</evidence>
<dbReference type="Pfam" id="PF12259">
    <property type="entry name" value="Baculo_F"/>
    <property type="match status" value="1"/>
</dbReference>
<feature type="compositionally biased region" description="Acidic residues" evidence="3">
    <location>
        <begin position="956"/>
        <end position="978"/>
    </location>
</feature>
<dbReference type="PROSITE" id="PS50158">
    <property type="entry name" value="ZF_CCHC"/>
    <property type="match status" value="1"/>
</dbReference>
<reference evidence="6" key="2">
    <citation type="journal article" date="2023" name="Commun. Biol.">
        <title>Intrasexual cuticular hydrocarbon dimorphism in a wasp sheds light on hydrocarbon biosynthesis genes in Hymenoptera.</title>
        <authorList>
            <person name="Moris V.C."/>
            <person name="Podsiadlowski L."/>
            <person name="Martin S."/>
            <person name="Oeyen J.P."/>
            <person name="Donath A."/>
            <person name="Petersen M."/>
            <person name="Wilbrandt J."/>
            <person name="Misof B."/>
            <person name="Liedtke D."/>
            <person name="Thamm M."/>
            <person name="Scheiner R."/>
            <person name="Schmitt T."/>
            <person name="Niehuis O."/>
        </authorList>
    </citation>
    <scope>NUCLEOTIDE SEQUENCE</scope>
    <source>
        <strain evidence="6">GBR_01_08_01A</strain>
    </source>
</reference>
<feature type="compositionally biased region" description="Basic and acidic residues" evidence="3">
    <location>
        <begin position="882"/>
        <end position="893"/>
    </location>
</feature>
<name>A0AAD9VLI3_9HYME</name>
<dbReference type="GO" id="GO:0008270">
    <property type="term" value="F:zinc ion binding"/>
    <property type="evidence" value="ECO:0007669"/>
    <property type="project" value="UniProtKB-KW"/>
</dbReference>
<organism evidence="6 7">
    <name type="scientific">Odynerus spinipes</name>
    <dbReference type="NCBI Taxonomy" id="1348599"/>
    <lineage>
        <taxon>Eukaryota</taxon>
        <taxon>Metazoa</taxon>
        <taxon>Ecdysozoa</taxon>
        <taxon>Arthropoda</taxon>
        <taxon>Hexapoda</taxon>
        <taxon>Insecta</taxon>
        <taxon>Pterygota</taxon>
        <taxon>Neoptera</taxon>
        <taxon>Endopterygota</taxon>
        <taxon>Hymenoptera</taxon>
        <taxon>Apocrita</taxon>
        <taxon>Aculeata</taxon>
        <taxon>Vespoidea</taxon>
        <taxon>Vespidae</taxon>
        <taxon>Eumeninae</taxon>
        <taxon>Odynerus</taxon>
    </lineage>
</organism>
<evidence type="ECO:0000256" key="3">
    <source>
        <dbReference type="SAM" id="MobiDB-lite"/>
    </source>
</evidence>
<keyword evidence="4" id="KW-0472">Membrane</keyword>
<keyword evidence="2" id="KW-0862">Zinc</keyword>
<dbReference type="EMBL" id="JAIFRP010000581">
    <property type="protein sequence ID" value="KAK2578117.1"/>
    <property type="molecule type" value="Genomic_DNA"/>
</dbReference>
<comment type="caution">
    <text evidence="6">The sequence shown here is derived from an EMBL/GenBank/DDBJ whole genome shotgun (WGS) entry which is preliminary data.</text>
</comment>
<proteinExistence type="predicted"/>
<gene>
    <name evidence="6" type="ORF">KPH14_000977</name>
</gene>
<feature type="domain" description="CCHC-type" evidence="5">
    <location>
        <begin position="228"/>
        <end position="242"/>
    </location>
</feature>
<dbReference type="InterPro" id="IPR018061">
    <property type="entry name" value="Retropepsins"/>
</dbReference>
<evidence type="ECO:0000256" key="1">
    <source>
        <dbReference type="ARBA" id="ARBA00022801"/>
    </source>
</evidence>
<dbReference type="Gene3D" id="2.40.70.10">
    <property type="entry name" value="Acid Proteases"/>
    <property type="match status" value="2"/>
</dbReference>
<dbReference type="GO" id="GO:0003676">
    <property type="term" value="F:nucleic acid binding"/>
    <property type="evidence" value="ECO:0007669"/>
    <property type="project" value="InterPro"/>
</dbReference>
<feature type="region of interest" description="Disordered" evidence="3">
    <location>
        <begin position="730"/>
        <end position="1017"/>
    </location>
</feature>
<dbReference type="InterPro" id="IPR001878">
    <property type="entry name" value="Znf_CCHC"/>
</dbReference>
<keyword evidence="2" id="KW-0479">Metal-binding</keyword>
<dbReference type="Pfam" id="PF00077">
    <property type="entry name" value="RVP"/>
    <property type="match status" value="1"/>
</dbReference>
<feature type="compositionally biased region" description="Basic and acidic residues" evidence="3">
    <location>
        <begin position="736"/>
        <end position="751"/>
    </location>
</feature>
<keyword evidence="4" id="KW-1133">Transmembrane helix</keyword>
<evidence type="ECO:0000256" key="4">
    <source>
        <dbReference type="SAM" id="Phobius"/>
    </source>
</evidence>
<feature type="compositionally biased region" description="Polar residues" evidence="3">
    <location>
        <begin position="983"/>
        <end position="996"/>
    </location>
</feature>
<feature type="compositionally biased region" description="Basic and acidic residues" evidence="3">
    <location>
        <begin position="849"/>
        <end position="858"/>
    </location>
</feature>
<evidence type="ECO:0000313" key="7">
    <source>
        <dbReference type="Proteomes" id="UP001258017"/>
    </source>
</evidence>
<keyword evidence="2" id="KW-0863">Zinc-finger</keyword>
<keyword evidence="4" id="KW-0812">Transmembrane</keyword>